<keyword evidence="4" id="KW-1185">Reference proteome</keyword>
<proteinExistence type="predicted"/>
<protein>
    <submittedName>
        <fullName evidence="3">Putative diguanylate cyclase YegE</fullName>
        <ecNumber evidence="3">2.7.7.65</ecNumber>
    </submittedName>
</protein>
<evidence type="ECO:0000256" key="1">
    <source>
        <dbReference type="SAM" id="Phobius"/>
    </source>
</evidence>
<organism evidence="3 4">
    <name type="scientific">Pseudodesulfovibrio hydrargyri</name>
    <dbReference type="NCBI Taxonomy" id="2125990"/>
    <lineage>
        <taxon>Bacteria</taxon>
        <taxon>Pseudomonadati</taxon>
        <taxon>Thermodesulfobacteriota</taxon>
        <taxon>Desulfovibrionia</taxon>
        <taxon>Desulfovibrionales</taxon>
        <taxon>Desulfovibrionaceae</taxon>
    </lineage>
</organism>
<accession>A0A1J5N138</accession>
<comment type="caution">
    <text evidence="3">The sequence shown here is derived from an EMBL/GenBank/DDBJ whole genome shotgun (WGS) entry which is preliminary data.</text>
</comment>
<dbReference type="PANTHER" id="PTHR46663">
    <property type="entry name" value="DIGUANYLATE CYCLASE DGCT-RELATED"/>
    <property type="match status" value="1"/>
</dbReference>
<dbReference type="FunFam" id="3.30.70.270:FF:000001">
    <property type="entry name" value="Diguanylate cyclase domain protein"/>
    <property type="match status" value="1"/>
</dbReference>
<dbReference type="PANTHER" id="PTHR46663:SF2">
    <property type="entry name" value="GGDEF DOMAIN-CONTAINING PROTEIN"/>
    <property type="match status" value="1"/>
</dbReference>
<dbReference type="NCBIfam" id="TIGR00254">
    <property type="entry name" value="GGDEF"/>
    <property type="match status" value="1"/>
</dbReference>
<feature type="transmembrane region" description="Helical" evidence="1">
    <location>
        <begin position="21"/>
        <end position="47"/>
    </location>
</feature>
<dbReference type="InterPro" id="IPR029787">
    <property type="entry name" value="Nucleotide_cyclase"/>
</dbReference>
<dbReference type="EMBL" id="LKAQ01000004">
    <property type="protein sequence ID" value="OIQ49355.1"/>
    <property type="molecule type" value="Genomic_DNA"/>
</dbReference>
<dbReference type="InterPro" id="IPR052163">
    <property type="entry name" value="DGC-Regulatory_Protein"/>
</dbReference>
<keyword evidence="1" id="KW-0472">Membrane</keyword>
<keyword evidence="3" id="KW-0548">Nucleotidyltransferase</keyword>
<dbReference type="InterPro" id="IPR043128">
    <property type="entry name" value="Rev_trsase/Diguanyl_cyclase"/>
</dbReference>
<name>A0A1J5N138_9BACT</name>
<evidence type="ECO:0000313" key="3">
    <source>
        <dbReference type="EMBL" id="OIQ49355.1"/>
    </source>
</evidence>
<reference evidence="3 4" key="1">
    <citation type="submission" date="2015-09" db="EMBL/GenBank/DDBJ databases">
        <title>Genome of Desulfovibrio dechloracetivorans BerOc1, a mercury methylating strain isolated from highly hydrocarbons and metals contaminated coastal sediments.</title>
        <authorList>
            <person name="Goni Urriza M."/>
            <person name="Gassie C."/>
            <person name="Bouchez O."/>
            <person name="Klopp C."/>
            <person name="Ranchou-Peyruse A."/>
            <person name="Remy G."/>
        </authorList>
    </citation>
    <scope>NUCLEOTIDE SEQUENCE [LARGE SCALE GENOMIC DNA]</scope>
    <source>
        <strain evidence="3 4">BerOc1</strain>
    </source>
</reference>
<keyword evidence="1" id="KW-0812">Transmembrane</keyword>
<dbReference type="PROSITE" id="PS50887">
    <property type="entry name" value="GGDEF"/>
    <property type="match status" value="1"/>
</dbReference>
<dbReference type="SUPFAM" id="SSF55073">
    <property type="entry name" value="Nucleotide cyclase"/>
    <property type="match status" value="1"/>
</dbReference>
<keyword evidence="1" id="KW-1133">Transmembrane helix</keyword>
<dbReference type="Gene3D" id="3.30.70.270">
    <property type="match status" value="1"/>
</dbReference>
<dbReference type="AlphaFoldDB" id="A0A1J5N138"/>
<dbReference type="CDD" id="cd01949">
    <property type="entry name" value="GGDEF"/>
    <property type="match status" value="1"/>
</dbReference>
<dbReference type="SMART" id="SM00267">
    <property type="entry name" value="GGDEF"/>
    <property type="match status" value="1"/>
</dbReference>
<gene>
    <name evidence="3" type="primary">yegE</name>
    <name evidence="3" type="ORF">BerOc1_01280</name>
</gene>
<evidence type="ECO:0000313" key="4">
    <source>
        <dbReference type="Proteomes" id="UP000181901"/>
    </source>
</evidence>
<keyword evidence="3" id="KW-0808">Transferase</keyword>
<feature type="domain" description="GGDEF" evidence="2">
    <location>
        <begin position="178"/>
        <end position="311"/>
    </location>
</feature>
<dbReference type="RefSeq" id="WP_071544879.1">
    <property type="nucleotide sequence ID" value="NZ_LKAQ01000004.1"/>
</dbReference>
<evidence type="ECO:0000259" key="2">
    <source>
        <dbReference type="PROSITE" id="PS50887"/>
    </source>
</evidence>
<feature type="transmembrane region" description="Helical" evidence="1">
    <location>
        <begin position="112"/>
        <end position="135"/>
    </location>
</feature>
<dbReference type="Proteomes" id="UP000181901">
    <property type="component" value="Unassembled WGS sequence"/>
</dbReference>
<dbReference type="InterPro" id="IPR000160">
    <property type="entry name" value="GGDEF_dom"/>
</dbReference>
<dbReference type="GO" id="GO:0052621">
    <property type="term" value="F:diguanylate cyclase activity"/>
    <property type="evidence" value="ECO:0007669"/>
    <property type="project" value="UniProtKB-EC"/>
</dbReference>
<dbReference type="EC" id="2.7.7.65" evidence="3"/>
<sequence>MFFKRKNQTVFVKTSTGNRQAVRAGLPIFIILALTMSPLLTAGSAIARQLDGGQYLTGFGTMEGKSLYQRQAALGSGSFPDGAGRFPALRAQATGGVPNIPDSGNDALLLKLFAGGAVLLALVAFGAWHLALAVARRRQFEGELFEVAMFDALTGLPNRELFYDRLNESMNLSARYERRLALLHIELDGFKEVNDTLGHEAGDELLKRVGALLTGSVRRSDTVARLGGDEFIVMLNEITNVGDAVLVGEKLVSALRAPITLREGPATIGASVGVSVYPEHGASADLLIQKADQAMYVSKNKGRNTCTMAARTADAP</sequence>
<dbReference type="Pfam" id="PF00990">
    <property type="entry name" value="GGDEF"/>
    <property type="match status" value="1"/>
</dbReference>
<dbReference type="OrthoDB" id="5413461at2"/>